<protein>
    <submittedName>
        <fullName evidence="1">Uncharacterized protein</fullName>
    </submittedName>
</protein>
<evidence type="ECO:0000313" key="1">
    <source>
        <dbReference type="EMBL" id="MEU3783611.1"/>
    </source>
</evidence>
<evidence type="ECO:0000313" key="2">
    <source>
        <dbReference type="Proteomes" id="UP001550739"/>
    </source>
</evidence>
<dbReference type="EMBL" id="JBEZVE010000012">
    <property type="protein sequence ID" value="MEU3783611.1"/>
    <property type="molecule type" value="Genomic_DNA"/>
</dbReference>
<proteinExistence type="predicted"/>
<name>A0ABV2ZM27_9ACTN</name>
<dbReference type="RefSeq" id="WP_361704860.1">
    <property type="nucleotide sequence ID" value="NZ_JBEZVE010000012.1"/>
</dbReference>
<organism evidence="1 2">
    <name type="scientific">Streptomyces sp. 900129855</name>
    <dbReference type="NCBI Taxonomy" id="3155129"/>
    <lineage>
        <taxon>Bacteria</taxon>
        <taxon>Bacillati</taxon>
        <taxon>Actinomycetota</taxon>
        <taxon>Actinomycetes</taxon>
        <taxon>Kitasatosporales</taxon>
        <taxon>Streptomycetaceae</taxon>
        <taxon>Streptomyces</taxon>
    </lineage>
</organism>
<reference evidence="1 2" key="1">
    <citation type="submission" date="2024-06" db="EMBL/GenBank/DDBJ databases">
        <title>The Natural Products Discovery Center: Release of the First 8490 Sequenced Strains for Exploring Actinobacteria Biosynthetic Diversity.</title>
        <authorList>
            <person name="Kalkreuter E."/>
            <person name="Kautsar S.A."/>
            <person name="Yang D."/>
            <person name="Bader C.D."/>
            <person name="Teijaro C.N."/>
            <person name="Fluegel L."/>
            <person name="Davis C.M."/>
            <person name="Simpson J.R."/>
            <person name="Lauterbach L."/>
            <person name="Steele A.D."/>
            <person name="Gui C."/>
            <person name="Meng S."/>
            <person name="Li G."/>
            <person name="Viehrig K."/>
            <person name="Ye F."/>
            <person name="Su P."/>
            <person name="Kiefer A.F."/>
            <person name="Nichols A."/>
            <person name="Cepeda A.J."/>
            <person name="Yan W."/>
            <person name="Fan B."/>
            <person name="Jiang Y."/>
            <person name="Adhikari A."/>
            <person name="Zheng C.-J."/>
            <person name="Schuster L."/>
            <person name="Cowan T.M."/>
            <person name="Smanski M.J."/>
            <person name="Chevrette M.G."/>
            <person name="De Carvalho L.P.S."/>
            <person name="Shen B."/>
        </authorList>
    </citation>
    <scope>NUCLEOTIDE SEQUENCE [LARGE SCALE GENOMIC DNA]</scope>
    <source>
        <strain evidence="1 2">NPDC033843</strain>
    </source>
</reference>
<gene>
    <name evidence="1" type="ORF">AB0E89_24200</name>
</gene>
<keyword evidence="2" id="KW-1185">Reference proteome</keyword>
<sequence length="44" mass="4157">MRPAKSPAGLATAVALATTGGLVATAVVIAPTASAATTCARRSC</sequence>
<accession>A0ABV2ZM27</accession>
<comment type="caution">
    <text evidence="1">The sequence shown here is derived from an EMBL/GenBank/DDBJ whole genome shotgun (WGS) entry which is preliminary data.</text>
</comment>
<dbReference type="Proteomes" id="UP001550739">
    <property type="component" value="Unassembled WGS sequence"/>
</dbReference>